<dbReference type="NCBIfam" id="NF040563">
    <property type="entry name" value="guided_IscB"/>
    <property type="match status" value="1"/>
</dbReference>
<gene>
    <name evidence="2" type="ORF">DDT42_00731</name>
</gene>
<evidence type="ECO:0000313" key="2">
    <source>
        <dbReference type="EMBL" id="MBT9144875.1"/>
    </source>
</evidence>
<accession>A0A9E2BFX7</accession>
<feature type="domain" description="HNH nuclease" evidence="1">
    <location>
        <begin position="241"/>
        <end position="293"/>
    </location>
</feature>
<name>A0A9E2BFX7_PSYF1</name>
<protein>
    <recommendedName>
        <fullName evidence="1">HNH nuclease domain-containing protein</fullName>
    </recommendedName>
</protein>
<dbReference type="InterPro" id="IPR002711">
    <property type="entry name" value="HNH"/>
</dbReference>
<dbReference type="GO" id="GO:0004519">
    <property type="term" value="F:endonuclease activity"/>
    <property type="evidence" value="ECO:0007669"/>
    <property type="project" value="InterPro"/>
</dbReference>
<dbReference type="Pfam" id="PF14239">
    <property type="entry name" value="RRXRR"/>
    <property type="match status" value="1"/>
</dbReference>
<evidence type="ECO:0000313" key="3">
    <source>
        <dbReference type="Proteomes" id="UP000811545"/>
    </source>
</evidence>
<dbReference type="Gene3D" id="1.10.30.50">
    <property type="match status" value="1"/>
</dbReference>
<dbReference type="InterPro" id="IPR025938">
    <property type="entry name" value="RRXRR_dom"/>
</dbReference>
<organism evidence="2 3">
    <name type="scientific">Psychracetigena formicireducens</name>
    <dbReference type="NCBI Taxonomy" id="2986056"/>
    <lineage>
        <taxon>Bacteria</taxon>
        <taxon>Bacillati</taxon>
        <taxon>Candidatus Lithacetigenota</taxon>
        <taxon>Candidatus Psychracetigena</taxon>
    </lineage>
</organism>
<dbReference type="CDD" id="cd00085">
    <property type="entry name" value="HNHc"/>
    <property type="match status" value="1"/>
</dbReference>
<dbReference type="GO" id="GO:0003676">
    <property type="term" value="F:nucleic acid binding"/>
    <property type="evidence" value="ECO:0007669"/>
    <property type="project" value="InterPro"/>
</dbReference>
<dbReference type="InterPro" id="IPR003615">
    <property type="entry name" value="HNH_nuc"/>
</dbReference>
<reference evidence="2 3" key="1">
    <citation type="journal article" date="2021" name="bioRxiv">
        <title>Unique metabolic strategies in Hadean analogues reveal hints for primordial physiology.</title>
        <authorList>
            <person name="Nobu M.K."/>
            <person name="Nakai R."/>
            <person name="Tamazawa S."/>
            <person name="Mori H."/>
            <person name="Toyoda A."/>
            <person name="Ijiri A."/>
            <person name="Suzuki S."/>
            <person name="Kurokawa K."/>
            <person name="Kamagata Y."/>
            <person name="Tamaki H."/>
        </authorList>
    </citation>
    <scope>NUCLEOTIDE SEQUENCE [LARGE SCALE GENOMIC DNA]</scope>
    <source>
        <strain evidence="2">BS525</strain>
    </source>
</reference>
<proteinExistence type="predicted"/>
<dbReference type="EMBL" id="QLTW01000028">
    <property type="protein sequence ID" value="MBT9144875.1"/>
    <property type="molecule type" value="Genomic_DNA"/>
</dbReference>
<sequence>MQKLEERNTYTPTNIPHVCGNCGLVLNVEETLSVSGLKTSSNNSDAALTATGQAGQDLRVPAVYVLGMRGEPLMPTTTRKARVLLKEGTAKVIKRTPFTIQLLYATGETKQSVTLGVDSGYSKIGLSVVTDKKELYSAEAKLRTDIVKLNSERRTYRRARRCRKTWYRKPRFLNRKTLEGWLAPSIQHKLDSHIKLIDNIKGILPVSNIIIEVAAFDIQKIKNPEISGIGYQNGVQTDFWNVREYILYRDDHICQHCKGKSKDKILEVHHIKSKQVGGDRPDNLLTLCSGCHDKVSKGKIELDIKPANGFKAETYMSTVRWKLLNKLGEMGNVASHSYGYITKQNRIALGLPKSHTNDGFLIAGGNGQKRTTVEYLIKQVRNCNRKLFKGDRSHIKNTAERFIHGFQRYDKVLWNGIECFIFGRRTSGYFDLRKLDGTKVHASAKAEHLKLLERANTFLMEVRG</sequence>
<evidence type="ECO:0000259" key="1">
    <source>
        <dbReference type="SMART" id="SM00507"/>
    </source>
</evidence>
<dbReference type="Proteomes" id="UP000811545">
    <property type="component" value="Unassembled WGS sequence"/>
</dbReference>
<comment type="caution">
    <text evidence="2">The sequence shown here is derived from an EMBL/GenBank/DDBJ whole genome shotgun (WGS) entry which is preliminary data.</text>
</comment>
<dbReference type="AlphaFoldDB" id="A0A9E2BFX7"/>
<dbReference type="InterPro" id="IPR047693">
    <property type="entry name" value="RNA-guided_IscB-like"/>
</dbReference>
<dbReference type="GO" id="GO:0008270">
    <property type="term" value="F:zinc ion binding"/>
    <property type="evidence" value="ECO:0007669"/>
    <property type="project" value="InterPro"/>
</dbReference>
<dbReference type="SMART" id="SM00507">
    <property type="entry name" value="HNHc"/>
    <property type="match status" value="1"/>
</dbReference>
<dbReference type="Pfam" id="PF01844">
    <property type="entry name" value="HNH"/>
    <property type="match status" value="1"/>
</dbReference>